<evidence type="ECO:0000313" key="3">
    <source>
        <dbReference type="Proteomes" id="UP000219285"/>
    </source>
</evidence>
<dbReference type="Proteomes" id="UP000219285">
    <property type="component" value="Chromosome"/>
</dbReference>
<feature type="domain" description="Glucose/Sorbosone dehydrogenase" evidence="1">
    <location>
        <begin position="26"/>
        <end position="348"/>
    </location>
</feature>
<dbReference type="Gene3D" id="2.120.10.30">
    <property type="entry name" value="TolB, C-terminal domain"/>
    <property type="match status" value="1"/>
</dbReference>
<keyword evidence="3" id="KW-1185">Reference proteome</keyword>
<dbReference type="InterPro" id="IPR011042">
    <property type="entry name" value="6-blade_b-propeller_TolB-like"/>
</dbReference>
<evidence type="ECO:0000259" key="1">
    <source>
        <dbReference type="Pfam" id="PF07995"/>
    </source>
</evidence>
<dbReference type="InterPro" id="IPR012938">
    <property type="entry name" value="Glc/Sorbosone_DH"/>
</dbReference>
<evidence type="ECO:0000313" key="2">
    <source>
        <dbReference type="EMBL" id="QJR82749.1"/>
    </source>
</evidence>
<name>A0A6M4MHY8_9ALTE</name>
<dbReference type="OrthoDB" id="9770043at2"/>
<dbReference type="InterPro" id="IPR011041">
    <property type="entry name" value="Quinoprot_gluc/sorb_DH_b-prop"/>
</dbReference>
<dbReference type="SUPFAM" id="SSF50952">
    <property type="entry name" value="Soluble quinoprotein glucose dehydrogenase"/>
    <property type="match status" value="1"/>
</dbReference>
<sequence length="352" mass="38907">MFLLLLLPLAVAAQEDYQVSKVVENLHDPWTMVELPDGRWVVTEMSGSLVFVGKDGQLNRQQLDLPQLYVAGQGGLLDIALTQDYSMSHRVLFSFAQGNADNNRLAVATARLEEDQLKDIKLILAVEPMKGTPVHFGGRLAVLNDGTWLVTVGDGFDYREQAQLRHSQLGKILRFREDGRAPVDNPFPDAPYVYSYGHRNPQGLVVDEENGRIIEHEHGPDGGDEINIIEAGENYGWPVITQGLDYSGAKISPFTQYADMRQPVVDWTPSIAPSGMTLYTNVLFSALRDQLLVSTLKNEAVYAVNLSATPPVTTRIFATIKQRLRDVAVGQDGAVYILTNGHKAALLKVQPK</sequence>
<gene>
    <name evidence="2" type="ORF">CA267_005575</name>
</gene>
<dbReference type="KEGG" id="apel:CA267_005575"/>
<dbReference type="PANTHER" id="PTHR19328:SF75">
    <property type="entry name" value="ALDOSE SUGAR DEHYDROGENASE YLII"/>
    <property type="match status" value="1"/>
</dbReference>
<reference evidence="3" key="1">
    <citation type="submission" date="2014-12" db="EMBL/GenBank/DDBJ databases">
        <title>Complete genome sequence of a multi-drug resistant Klebsiella pneumoniae.</title>
        <authorList>
            <person name="Hua X."/>
            <person name="Chen Q."/>
            <person name="Li X."/>
            <person name="Feng Y."/>
            <person name="Ruan Z."/>
            <person name="Yu Y."/>
        </authorList>
    </citation>
    <scope>NUCLEOTIDE SEQUENCE [LARGE SCALE GENOMIC DNA]</scope>
    <source>
        <strain evidence="3">5.12</strain>
    </source>
</reference>
<reference evidence="2 3" key="2">
    <citation type="submission" date="2020-04" db="EMBL/GenBank/DDBJ databases">
        <title>Complete genome sequence of Alteromonas pelagimontana 5.12T.</title>
        <authorList>
            <person name="Sinha R.K."/>
            <person name="Krishnan K.P."/>
            <person name="Kurian J.P."/>
        </authorList>
    </citation>
    <scope>NUCLEOTIDE SEQUENCE [LARGE SCALE GENOMIC DNA]</scope>
    <source>
        <strain evidence="2 3">5.12</strain>
    </source>
</reference>
<accession>A0A6M4MHY8</accession>
<proteinExistence type="predicted"/>
<dbReference type="PANTHER" id="PTHR19328">
    <property type="entry name" value="HEDGEHOG-INTERACTING PROTEIN"/>
    <property type="match status" value="1"/>
</dbReference>
<dbReference type="Pfam" id="PF07995">
    <property type="entry name" value="GSDH"/>
    <property type="match status" value="1"/>
</dbReference>
<protein>
    <submittedName>
        <fullName evidence="2">PQQ-dependent sugar dehydrogenase</fullName>
    </submittedName>
</protein>
<dbReference type="AlphaFoldDB" id="A0A6M4MHY8"/>
<organism evidence="2 3">
    <name type="scientific">Alteromonas pelagimontana</name>
    <dbReference type="NCBI Taxonomy" id="1858656"/>
    <lineage>
        <taxon>Bacteria</taxon>
        <taxon>Pseudomonadati</taxon>
        <taxon>Pseudomonadota</taxon>
        <taxon>Gammaproteobacteria</taxon>
        <taxon>Alteromonadales</taxon>
        <taxon>Alteromonadaceae</taxon>
        <taxon>Alteromonas/Salinimonas group</taxon>
        <taxon>Alteromonas</taxon>
    </lineage>
</organism>
<dbReference type="EMBL" id="CP052766">
    <property type="protein sequence ID" value="QJR82749.1"/>
    <property type="molecule type" value="Genomic_DNA"/>
</dbReference>